<keyword evidence="1 2" id="KW-0238">DNA-binding</keyword>
<reference evidence="5" key="1">
    <citation type="submission" date="2023-07" db="EMBL/GenBank/DDBJ databases">
        <title>A collection of bacterial strains from the Burkholderia cepacia Research Laboratory and Repository.</title>
        <authorList>
            <person name="Lipuma J."/>
            <person name="Spilker T."/>
            <person name="Caverly L."/>
        </authorList>
    </citation>
    <scope>NUCLEOTIDE SEQUENCE</scope>
    <source>
        <strain evidence="5">AU42020</strain>
    </source>
</reference>
<dbReference type="PROSITE" id="PS51755">
    <property type="entry name" value="OMPR_PHOB"/>
    <property type="match status" value="1"/>
</dbReference>
<comment type="caution">
    <text evidence="5">The sequence shown here is derived from an EMBL/GenBank/DDBJ whole genome shotgun (WGS) entry which is preliminary data.</text>
</comment>
<dbReference type="InterPro" id="IPR001867">
    <property type="entry name" value="OmpR/PhoB-type_DNA-bd"/>
</dbReference>
<keyword evidence="6" id="KW-1185">Reference proteome</keyword>
<evidence type="ECO:0000313" key="5">
    <source>
        <dbReference type="EMBL" id="MDN7932317.1"/>
    </source>
</evidence>
<gene>
    <name evidence="5" type="ORF">QZM52_13595</name>
</gene>
<evidence type="ECO:0000256" key="2">
    <source>
        <dbReference type="PROSITE-ProRule" id="PRU01091"/>
    </source>
</evidence>
<name>A0ABT8PB67_9BURK</name>
<sequence>MTNLRRKLEPVPARPRHPLTEPRFGYRRVGLETVRMTDGLRDAALSGLDR</sequence>
<dbReference type="EMBL" id="JAUJSQ010000004">
    <property type="protein sequence ID" value="MDN7932317.1"/>
    <property type="molecule type" value="Genomic_DNA"/>
</dbReference>
<protein>
    <recommendedName>
        <fullName evidence="4">OmpR/PhoB-type domain-containing protein</fullName>
    </recommendedName>
</protein>
<evidence type="ECO:0000313" key="6">
    <source>
        <dbReference type="Proteomes" id="UP001171606"/>
    </source>
</evidence>
<feature type="domain" description="OmpR/PhoB-type" evidence="4">
    <location>
        <begin position="1"/>
        <end position="30"/>
    </location>
</feature>
<feature type="region of interest" description="Disordered" evidence="3">
    <location>
        <begin position="1"/>
        <end position="21"/>
    </location>
</feature>
<dbReference type="Proteomes" id="UP001171606">
    <property type="component" value="Unassembled WGS sequence"/>
</dbReference>
<dbReference type="RefSeq" id="WP_301755483.1">
    <property type="nucleotide sequence ID" value="NZ_JAUJSQ010000004.1"/>
</dbReference>
<feature type="DNA-binding region" description="OmpR/PhoB-type" evidence="2">
    <location>
        <begin position="1"/>
        <end position="30"/>
    </location>
</feature>
<organism evidence="5 6">
    <name type="scientific">Burkholderia metallica</name>
    <dbReference type="NCBI Taxonomy" id="488729"/>
    <lineage>
        <taxon>Bacteria</taxon>
        <taxon>Pseudomonadati</taxon>
        <taxon>Pseudomonadota</taxon>
        <taxon>Betaproteobacteria</taxon>
        <taxon>Burkholderiales</taxon>
        <taxon>Burkholderiaceae</taxon>
        <taxon>Burkholderia</taxon>
        <taxon>Burkholderia cepacia complex</taxon>
    </lineage>
</organism>
<proteinExistence type="predicted"/>
<evidence type="ECO:0000256" key="1">
    <source>
        <dbReference type="ARBA" id="ARBA00023125"/>
    </source>
</evidence>
<evidence type="ECO:0000259" key="4">
    <source>
        <dbReference type="PROSITE" id="PS51755"/>
    </source>
</evidence>
<evidence type="ECO:0000256" key="3">
    <source>
        <dbReference type="SAM" id="MobiDB-lite"/>
    </source>
</evidence>
<accession>A0ABT8PB67</accession>